<evidence type="ECO:0000256" key="1">
    <source>
        <dbReference type="ARBA" id="ARBA00004496"/>
    </source>
</evidence>
<dbReference type="Pfam" id="PF00158">
    <property type="entry name" value="Sigma54_activat"/>
    <property type="match status" value="1"/>
</dbReference>
<organism evidence="12 13">
    <name type="scientific">Thalassotalea marina</name>
    <dbReference type="NCBI Taxonomy" id="1673741"/>
    <lineage>
        <taxon>Bacteria</taxon>
        <taxon>Pseudomonadati</taxon>
        <taxon>Pseudomonadota</taxon>
        <taxon>Gammaproteobacteria</taxon>
        <taxon>Alteromonadales</taxon>
        <taxon>Colwelliaceae</taxon>
        <taxon>Thalassotalea</taxon>
    </lineage>
</organism>
<dbReference type="GO" id="GO:0003677">
    <property type="term" value="F:DNA binding"/>
    <property type="evidence" value="ECO:0007669"/>
    <property type="project" value="UniProtKB-KW"/>
</dbReference>
<dbReference type="InterPro" id="IPR009057">
    <property type="entry name" value="Homeodomain-like_sf"/>
</dbReference>
<evidence type="ECO:0000313" key="13">
    <source>
        <dbReference type="Proteomes" id="UP000623842"/>
    </source>
</evidence>
<dbReference type="InterPro" id="IPR025662">
    <property type="entry name" value="Sigma_54_int_dom_ATP-bd_1"/>
</dbReference>
<dbReference type="FunFam" id="3.40.50.300:FF:000006">
    <property type="entry name" value="DNA-binding transcriptional regulator NtrC"/>
    <property type="match status" value="1"/>
</dbReference>
<dbReference type="Gene3D" id="3.30.450.20">
    <property type="entry name" value="PAS domain"/>
    <property type="match status" value="1"/>
</dbReference>
<dbReference type="SMART" id="SM00382">
    <property type="entry name" value="AAA"/>
    <property type="match status" value="1"/>
</dbReference>
<dbReference type="PROSITE" id="PS50045">
    <property type="entry name" value="SIGMA54_INTERACT_4"/>
    <property type="match status" value="1"/>
</dbReference>
<reference evidence="12" key="1">
    <citation type="journal article" date="2014" name="Int. J. Syst. Evol. Microbiol.">
        <title>Complete genome sequence of Corynebacterium casei LMG S-19264T (=DSM 44701T), isolated from a smear-ripened cheese.</title>
        <authorList>
            <consortium name="US DOE Joint Genome Institute (JGI-PGF)"/>
            <person name="Walter F."/>
            <person name="Albersmeier A."/>
            <person name="Kalinowski J."/>
            <person name="Ruckert C."/>
        </authorList>
    </citation>
    <scope>NUCLEOTIDE SEQUENCE</scope>
    <source>
        <strain evidence="12">KCTC 42731</strain>
    </source>
</reference>
<dbReference type="InterPro" id="IPR025944">
    <property type="entry name" value="Sigma_54_int_dom_CS"/>
</dbReference>
<evidence type="ECO:0000256" key="8">
    <source>
        <dbReference type="ARBA" id="ARBA00023125"/>
    </source>
</evidence>
<comment type="subcellular location">
    <subcellularLocation>
        <location evidence="1">Cytoplasm</location>
    </subcellularLocation>
</comment>
<dbReference type="InterPro" id="IPR003593">
    <property type="entry name" value="AAA+_ATPase"/>
</dbReference>
<evidence type="ECO:0000256" key="3">
    <source>
        <dbReference type="ARBA" id="ARBA00022491"/>
    </source>
</evidence>
<keyword evidence="7" id="KW-0805">Transcription regulation</keyword>
<keyword evidence="3" id="KW-0678">Repressor</keyword>
<dbReference type="Proteomes" id="UP000623842">
    <property type="component" value="Unassembled WGS sequence"/>
</dbReference>
<dbReference type="Pfam" id="PF18024">
    <property type="entry name" value="HTH_50"/>
    <property type="match status" value="1"/>
</dbReference>
<dbReference type="Gene3D" id="1.10.10.60">
    <property type="entry name" value="Homeodomain-like"/>
    <property type="match status" value="1"/>
</dbReference>
<evidence type="ECO:0000256" key="5">
    <source>
        <dbReference type="ARBA" id="ARBA00022797"/>
    </source>
</evidence>
<dbReference type="GO" id="GO:0005524">
    <property type="term" value="F:ATP binding"/>
    <property type="evidence" value="ECO:0007669"/>
    <property type="project" value="UniProtKB-KW"/>
</dbReference>
<dbReference type="Gene3D" id="3.40.50.300">
    <property type="entry name" value="P-loop containing nucleotide triphosphate hydrolases"/>
    <property type="match status" value="1"/>
</dbReference>
<keyword evidence="2" id="KW-0963">Cytoplasm</keyword>
<dbReference type="InterPro" id="IPR002078">
    <property type="entry name" value="Sigma_54_int"/>
</dbReference>
<feature type="domain" description="Sigma-54 factor interaction" evidence="11">
    <location>
        <begin position="217"/>
        <end position="447"/>
    </location>
</feature>
<proteinExistence type="predicted"/>
<keyword evidence="9" id="KW-0804">Transcription</keyword>
<evidence type="ECO:0000256" key="9">
    <source>
        <dbReference type="ARBA" id="ARBA00023163"/>
    </source>
</evidence>
<dbReference type="PROSITE" id="PS00688">
    <property type="entry name" value="SIGMA54_INTERACT_3"/>
    <property type="match status" value="1"/>
</dbReference>
<accession>A0A919EM16</accession>
<keyword evidence="13" id="KW-1185">Reference proteome</keyword>
<keyword evidence="5" id="KW-0058">Aromatic hydrocarbons catabolism</keyword>
<dbReference type="InterPro" id="IPR025943">
    <property type="entry name" value="Sigma_54_int_dom_ATP-bd_2"/>
</dbReference>
<dbReference type="SUPFAM" id="SSF46689">
    <property type="entry name" value="Homeodomain-like"/>
    <property type="match status" value="1"/>
</dbReference>
<evidence type="ECO:0000313" key="12">
    <source>
        <dbReference type="EMBL" id="GHF96628.1"/>
    </source>
</evidence>
<dbReference type="PANTHER" id="PTHR32071">
    <property type="entry name" value="TRANSCRIPTIONAL REGULATORY PROTEIN"/>
    <property type="match status" value="1"/>
</dbReference>
<dbReference type="GO" id="GO:0005737">
    <property type="term" value="C:cytoplasm"/>
    <property type="evidence" value="ECO:0007669"/>
    <property type="project" value="UniProtKB-SubCell"/>
</dbReference>
<keyword evidence="4" id="KW-0547">Nucleotide-binding</keyword>
<evidence type="ECO:0000259" key="11">
    <source>
        <dbReference type="PROSITE" id="PS50045"/>
    </source>
</evidence>
<sequence length="531" mass="59178">MALTLKLADFCAVIPVLHCNINVTMKVKIESRDRVGISQEILAKFASKAWNVKSIEVESQFTYVHLDNETADVETLLKLLSDIDGIKNCIEISEMPAEVREKHVQALLAKISDPILDIDDQGKILACNRAAQLLVTGDNITKQNIGKFIDVNVKDLLQKSEFSIAVNFLSRPFIADINPVITNNITTGAVIYLKSVKKLGRQLSLVQETKDDALNAIIGNSPAIKLIIAQIQRFADLDLPVLITGETGTGKELVARALHQLSPRNANPFLSLNCAAIPEPLLESELFGYESGAFTGAKRSGKPGLIELADGGTIFLDEIAEMSNYLQAKLLRFLQDLTYRKVGGTKELNANVKIITASHQNFNELIINKTFREDLYYRINVLKIQLPPLSERKSDIEILTHHFIVRAAQQLSHAMPSIEQEAMNLLVNFDWPGNIRQLENTIFKLVAMCDENSISAEDVLQVVSGNETIGVGNLVENEIQDWNSAQAEFEKQLLVKLYPMYPSTRKLADRLNVSHNKIAMKLRAYNIKTYS</sequence>
<name>A0A919EM16_9GAMM</name>
<protein>
    <recommendedName>
        <fullName evidence="10">HTH-type transcriptional regulatory protein TyrR</fullName>
    </recommendedName>
</protein>
<dbReference type="InterPro" id="IPR030828">
    <property type="entry name" value="HTH_TyrR"/>
</dbReference>
<evidence type="ECO:0000256" key="4">
    <source>
        <dbReference type="ARBA" id="ARBA00022741"/>
    </source>
</evidence>
<dbReference type="CDD" id="cd00009">
    <property type="entry name" value="AAA"/>
    <property type="match status" value="1"/>
</dbReference>
<dbReference type="EMBL" id="BNCK01000005">
    <property type="protein sequence ID" value="GHF96628.1"/>
    <property type="molecule type" value="Genomic_DNA"/>
</dbReference>
<gene>
    <name evidence="12" type="ORF">GCM10017161_26240</name>
</gene>
<dbReference type="PANTHER" id="PTHR32071:SF3">
    <property type="entry name" value="HTH-TYPE TRANSCRIPTIONAL REGULATORY PROTEIN TYRR"/>
    <property type="match status" value="1"/>
</dbReference>
<evidence type="ECO:0000256" key="7">
    <source>
        <dbReference type="ARBA" id="ARBA00023015"/>
    </source>
</evidence>
<dbReference type="GO" id="GO:0006355">
    <property type="term" value="P:regulation of DNA-templated transcription"/>
    <property type="evidence" value="ECO:0007669"/>
    <property type="project" value="InterPro"/>
</dbReference>
<evidence type="ECO:0000256" key="10">
    <source>
        <dbReference type="ARBA" id="ARBA00029500"/>
    </source>
</evidence>
<dbReference type="RefSeq" id="WP_386006787.1">
    <property type="nucleotide sequence ID" value="NZ_JBHUDA010000024.1"/>
</dbReference>
<dbReference type="Pfam" id="PF25601">
    <property type="entry name" value="AAA_lid_14"/>
    <property type="match status" value="1"/>
</dbReference>
<evidence type="ECO:0000256" key="6">
    <source>
        <dbReference type="ARBA" id="ARBA00022840"/>
    </source>
</evidence>
<comment type="caution">
    <text evidence="12">The sequence shown here is derived from an EMBL/GenBank/DDBJ whole genome shotgun (WGS) entry which is preliminary data.</text>
</comment>
<dbReference type="InterPro" id="IPR058031">
    <property type="entry name" value="AAA_lid_NorR"/>
</dbReference>
<keyword evidence="8" id="KW-0238">DNA-binding</keyword>
<dbReference type="Gene3D" id="1.10.8.60">
    <property type="match status" value="1"/>
</dbReference>
<keyword evidence="6" id="KW-0067">ATP-binding</keyword>
<dbReference type="SUPFAM" id="SSF52540">
    <property type="entry name" value="P-loop containing nucleoside triphosphate hydrolases"/>
    <property type="match status" value="1"/>
</dbReference>
<reference evidence="12" key="2">
    <citation type="submission" date="2020-09" db="EMBL/GenBank/DDBJ databases">
        <authorList>
            <person name="Sun Q."/>
            <person name="Kim S."/>
        </authorList>
    </citation>
    <scope>NUCLEOTIDE SEQUENCE</scope>
    <source>
        <strain evidence="12">KCTC 42731</strain>
    </source>
</reference>
<dbReference type="PROSITE" id="PS00675">
    <property type="entry name" value="SIGMA54_INTERACT_1"/>
    <property type="match status" value="1"/>
</dbReference>
<dbReference type="NCBIfam" id="TIGR04381">
    <property type="entry name" value="HTH_TypR"/>
    <property type="match status" value="1"/>
</dbReference>
<dbReference type="PROSITE" id="PS00676">
    <property type="entry name" value="SIGMA54_INTERACT_2"/>
    <property type="match status" value="1"/>
</dbReference>
<dbReference type="AlphaFoldDB" id="A0A919EM16"/>
<evidence type="ECO:0000256" key="2">
    <source>
        <dbReference type="ARBA" id="ARBA00022490"/>
    </source>
</evidence>
<dbReference type="InterPro" id="IPR027417">
    <property type="entry name" value="P-loop_NTPase"/>
</dbReference>
<dbReference type="Gene3D" id="3.30.70.260">
    <property type="match status" value="1"/>
</dbReference>